<name>A0A9I9EER6_CUCME</name>
<dbReference type="EnsemblPlants" id="MELO3C032761.2.1">
    <property type="protein sequence ID" value="MELO3C032761.2.1"/>
    <property type="gene ID" value="MELO3C032761.2"/>
</dbReference>
<sequence>MVASAVTSTIMTDTTSRCDSLSDRLEAGVDLLNKGLSLMMIPPLGDSISCSNLELQPSRVFLKLETWKKACIFKGASIFKGVLKVGDLEENLDLQRCS</sequence>
<dbReference type="AlphaFoldDB" id="A0A9I9EER6"/>
<proteinExistence type="predicted"/>
<organism evidence="1">
    <name type="scientific">Cucumis melo</name>
    <name type="common">Muskmelon</name>
    <dbReference type="NCBI Taxonomy" id="3656"/>
    <lineage>
        <taxon>Eukaryota</taxon>
        <taxon>Viridiplantae</taxon>
        <taxon>Streptophyta</taxon>
        <taxon>Embryophyta</taxon>
        <taxon>Tracheophyta</taxon>
        <taxon>Spermatophyta</taxon>
        <taxon>Magnoliopsida</taxon>
        <taxon>eudicotyledons</taxon>
        <taxon>Gunneridae</taxon>
        <taxon>Pentapetalae</taxon>
        <taxon>rosids</taxon>
        <taxon>fabids</taxon>
        <taxon>Cucurbitales</taxon>
        <taxon>Cucurbitaceae</taxon>
        <taxon>Benincaseae</taxon>
        <taxon>Cucumis</taxon>
    </lineage>
</organism>
<protein>
    <submittedName>
        <fullName evidence="1">Uncharacterized protein</fullName>
    </submittedName>
</protein>
<accession>A0A9I9EER6</accession>
<reference evidence="1" key="1">
    <citation type="submission" date="2023-03" db="UniProtKB">
        <authorList>
            <consortium name="EnsemblPlants"/>
        </authorList>
    </citation>
    <scope>IDENTIFICATION</scope>
</reference>
<evidence type="ECO:0000313" key="1">
    <source>
        <dbReference type="EnsemblPlants" id="MELO3C032761.2.1"/>
    </source>
</evidence>
<dbReference type="Gramene" id="MELO3C032761.2.1">
    <property type="protein sequence ID" value="MELO3C032761.2.1"/>
    <property type="gene ID" value="MELO3C032761.2"/>
</dbReference>